<proteinExistence type="predicted"/>
<protein>
    <submittedName>
        <fullName evidence="1">Unannotated protein</fullName>
    </submittedName>
</protein>
<dbReference type="EMBL" id="CAFAAB010000012">
    <property type="protein sequence ID" value="CAB4776160.1"/>
    <property type="molecule type" value="Genomic_DNA"/>
</dbReference>
<name>A0A6J6VVF0_9ZZZZ</name>
<evidence type="ECO:0000313" key="1">
    <source>
        <dbReference type="EMBL" id="CAB4776160.1"/>
    </source>
</evidence>
<sequence length="85" mass="9615">MSREYDGVQIDGLVFAKTARRLDKAAAITESEFKGVRAGWHTVREGLGLYASRDRYKGSRLRPIDAQDVTVSSLELSERQETRQN</sequence>
<gene>
    <name evidence="1" type="ORF">UFOPK2958_00204</name>
</gene>
<accession>A0A6J6VVF0</accession>
<dbReference type="AlphaFoldDB" id="A0A6J6VVF0"/>
<reference evidence="1" key="1">
    <citation type="submission" date="2020-05" db="EMBL/GenBank/DDBJ databases">
        <authorList>
            <person name="Chiriac C."/>
            <person name="Salcher M."/>
            <person name="Ghai R."/>
            <person name="Kavagutti S V."/>
        </authorList>
    </citation>
    <scope>NUCLEOTIDE SEQUENCE</scope>
</reference>
<organism evidence="1">
    <name type="scientific">freshwater metagenome</name>
    <dbReference type="NCBI Taxonomy" id="449393"/>
    <lineage>
        <taxon>unclassified sequences</taxon>
        <taxon>metagenomes</taxon>
        <taxon>ecological metagenomes</taxon>
    </lineage>
</organism>